<keyword evidence="1" id="KW-0175">Coiled coil</keyword>
<dbReference type="EMBL" id="MU001633">
    <property type="protein sequence ID" value="KAF2485724.1"/>
    <property type="molecule type" value="Genomic_DNA"/>
</dbReference>
<reference evidence="2" key="1">
    <citation type="journal article" date="2020" name="Stud. Mycol.">
        <title>101 Dothideomycetes genomes: a test case for predicting lifestyles and emergence of pathogens.</title>
        <authorList>
            <person name="Haridas S."/>
            <person name="Albert R."/>
            <person name="Binder M."/>
            <person name="Bloem J."/>
            <person name="Labutti K."/>
            <person name="Salamov A."/>
            <person name="Andreopoulos B."/>
            <person name="Baker S."/>
            <person name="Barry K."/>
            <person name="Bills G."/>
            <person name="Bluhm B."/>
            <person name="Cannon C."/>
            <person name="Castanera R."/>
            <person name="Culley D."/>
            <person name="Daum C."/>
            <person name="Ezra D."/>
            <person name="Gonzalez J."/>
            <person name="Henrissat B."/>
            <person name="Kuo A."/>
            <person name="Liang C."/>
            <person name="Lipzen A."/>
            <person name="Lutzoni F."/>
            <person name="Magnuson J."/>
            <person name="Mondo S."/>
            <person name="Nolan M."/>
            <person name="Ohm R."/>
            <person name="Pangilinan J."/>
            <person name="Park H.-J."/>
            <person name="Ramirez L."/>
            <person name="Alfaro M."/>
            <person name="Sun H."/>
            <person name="Tritt A."/>
            <person name="Yoshinaga Y."/>
            <person name="Zwiers L.-H."/>
            <person name="Turgeon B."/>
            <person name="Goodwin S."/>
            <person name="Spatafora J."/>
            <person name="Crous P."/>
            <person name="Grigoriev I."/>
        </authorList>
    </citation>
    <scope>NUCLEOTIDE SEQUENCE</scope>
    <source>
        <strain evidence="2">CBS 113389</strain>
    </source>
</reference>
<feature type="coiled-coil region" evidence="1">
    <location>
        <begin position="3"/>
        <end position="30"/>
    </location>
</feature>
<accession>A0A6A6Q152</accession>
<organism evidence="2 3">
    <name type="scientific">Neohortaea acidophila</name>
    <dbReference type="NCBI Taxonomy" id="245834"/>
    <lineage>
        <taxon>Eukaryota</taxon>
        <taxon>Fungi</taxon>
        <taxon>Dikarya</taxon>
        <taxon>Ascomycota</taxon>
        <taxon>Pezizomycotina</taxon>
        <taxon>Dothideomycetes</taxon>
        <taxon>Dothideomycetidae</taxon>
        <taxon>Mycosphaerellales</taxon>
        <taxon>Teratosphaeriaceae</taxon>
        <taxon>Neohortaea</taxon>
    </lineage>
</organism>
<gene>
    <name evidence="2" type="ORF">BDY17DRAFT_322544</name>
</gene>
<sequence>MAFLALKAQLENLRQLNQKITAREEEWRAHLANRVLRAAPIDHTTPLPSTSPLERARRLETRLLSYNDRQAVLQRLKIPKATAISPRDVFAVQDRVHGLEMGNSVFSRVVGRAEERMKVFERRLTLAERQLSVLLADLTTAGQKTLSALFFLLLEENTPLAEHSPFARFLEKWTAALELRISLLQSCARAAGMCGARQLLIEDFIGNLPVDGRASFLAYTAEEEMKEIFEGLACLSRQNEDVDDATDHRFLLQAGTV</sequence>
<keyword evidence="3" id="KW-1185">Reference proteome</keyword>
<dbReference type="GeneID" id="54477830"/>
<evidence type="ECO:0000313" key="2">
    <source>
        <dbReference type="EMBL" id="KAF2485724.1"/>
    </source>
</evidence>
<name>A0A6A6Q152_9PEZI</name>
<protein>
    <submittedName>
        <fullName evidence="2">Uncharacterized protein</fullName>
    </submittedName>
</protein>
<evidence type="ECO:0000313" key="3">
    <source>
        <dbReference type="Proteomes" id="UP000799767"/>
    </source>
</evidence>
<dbReference type="RefSeq" id="XP_033592293.1">
    <property type="nucleotide sequence ID" value="XM_033736828.1"/>
</dbReference>
<proteinExistence type="predicted"/>
<dbReference type="AlphaFoldDB" id="A0A6A6Q152"/>
<dbReference type="Proteomes" id="UP000799767">
    <property type="component" value="Unassembled WGS sequence"/>
</dbReference>
<evidence type="ECO:0000256" key="1">
    <source>
        <dbReference type="SAM" id="Coils"/>
    </source>
</evidence>